<dbReference type="GO" id="GO:0006520">
    <property type="term" value="P:amino acid metabolic process"/>
    <property type="evidence" value="ECO:0007669"/>
    <property type="project" value="InterPro"/>
</dbReference>
<dbReference type="GO" id="GO:1901162">
    <property type="term" value="P:primary amino compound biosynthetic process"/>
    <property type="evidence" value="ECO:0007669"/>
    <property type="project" value="UniProtKB-ARBA"/>
</dbReference>
<dbReference type="Gramene" id="TVU06960">
    <property type="protein sequence ID" value="TVU06960"/>
    <property type="gene ID" value="EJB05_46997"/>
</dbReference>
<evidence type="ECO:0008006" key="11">
    <source>
        <dbReference type="Google" id="ProtNLM"/>
    </source>
</evidence>
<dbReference type="EMBL" id="RWGY01000045">
    <property type="protein sequence ID" value="TVU06960.1"/>
    <property type="molecule type" value="Genomic_DNA"/>
</dbReference>
<dbReference type="AlphaFoldDB" id="A0A5J9T6D2"/>
<dbReference type="SUPFAM" id="SSF53383">
    <property type="entry name" value="PLP-dependent transferases"/>
    <property type="match status" value="1"/>
</dbReference>
<protein>
    <recommendedName>
        <fullName evidence="11">Tyrosine decarboxylase</fullName>
    </recommendedName>
</protein>
<dbReference type="Proteomes" id="UP000324897">
    <property type="component" value="Unassembled WGS sequence"/>
</dbReference>
<evidence type="ECO:0000313" key="10">
    <source>
        <dbReference type="Proteomes" id="UP000324897"/>
    </source>
</evidence>
<evidence type="ECO:0000256" key="1">
    <source>
        <dbReference type="ARBA" id="ARBA00001933"/>
    </source>
</evidence>
<reference evidence="9 10" key="1">
    <citation type="journal article" date="2019" name="Sci. Rep.">
        <title>A high-quality genome of Eragrostis curvula grass provides insights into Poaceae evolution and supports new strategies to enhance forage quality.</title>
        <authorList>
            <person name="Carballo J."/>
            <person name="Santos B.A.C.M."/>
            <person name="Zappacosta D."/>
            <person name="Garbus I."/>
            <person name="Selva J.P."/>
            <person name="Gallo C.A."/>
            <person name="Diaz A."/>
            <person name="Albertini E."/>
            <person name="Caccamo M."/>
            <person name="Echenique V."/>
        </authorList>
    </citation>
    <scope>NUCLEOTIDE SEQUENCE [LARGE SCALE GENOMIC DNA]</scope>
    <source>
        <strain evidence="10">cv. Victoria</strain>
        <tissue evidence="9">Leaf</tissue>
    </source>
</reference>
<keyword evidence="4 6" id="KW-0663">Pyridoxal phosphate</keyword>
<dbReference type="Gene3D" id="1.20.1340.10">
    <property type="entry name" value="dopa decarboxylase, N-terminal domain"/>
    <property type="match status" value="1"/>
</dbReference>
<dbReference type="InterPro" id="IPR002129">
    <property type="entry name" value="PyrdxlP-dep_de-COase"/>
</dbReference>
<dbReference type="GO" id="GO:0005737">
    <property type="term" value="C:cytoplasm"/>
    <property type="evidence" value="ECO:0007669"/>
    <property type="project" value="TreeGrafter"/>
</dbReference>
<organism evidence="9 10">
    <name type="scientific">Eragrostis curvula</name>
    <name type="common">weeping love grass</name>
    <dbReference type="NCBI Taxonomy" id="38414"/>
    <lineage>
        <taxon>Eukaryota</taxon>
        <taxon>Viridiplantae</taxon>
        <taxon>Streptophyta</taxon>
        <taxon>Embryophyta</taxon>
        <taxon>Tracheophyta</taxon>
        <taxon>Spermatophyta</taxon>
        <taxon>Magnoliopsida</taxon>
        <taxon>Liliopsida</taxon>
        <taxon>Poales</taxon>
        <taxon>Poaceae</taxon>
        <taxon>PACMAD clade</taxon>
        <taxon>Chloridoideae</taxon>
        <taxon>Eragrostideae</taxon>
        <taxon>Eragrostidinae</taxon>
        <taxon>Eragrostis</taxon>
    </lineage>
</organism>
<comment type="similarity">
    <text evidence="2 7">Belongs to the group II decarboxylase family.</text>
</comment>
<dbReference type="PRINTS" id="PR00800">
    <property type="entry name" value="YHDCRBOXLASE"/>
</dbReference>
<evidence type="ECO:0000256" key="8">
    <source>
        <dbReference type="SAM" id="MobiDB-lite"/>
    </source>
</evidence>
<keyword evidence="5 7" id="KW-0456">Lyase</keyword>
<name>A0A5J9T6D2_9POAL</name>
<dbReference type="InterPro" id="IPR015422">
    <property type="entry name" value="PyrdxlP-dep_Trfase_small"/>
</dbReference>
<dbReference type="InterPro" id="IPR010977">
    <property type="entry name" value="Aromatic_deC"/>
</dbReference>
<dbReference type="GO" id="GO:0019752">
    <property type="term" value="P:carboxylic acid metabolic process"/>
    <property type="evidence" value="ECO:0007669"/>
    <property type="project" value="InterPro"/>
</dbReference>
<dbReference type="FunFam" id="3.40.640.10:FF:000025">
    <property type="entry name" value="Histidine decarboxylase"/>
    <property type="match status" value="1"/>
</dbReference>
<feature type="region of interest" description="Disordered" evidence="8">
    <location>
        <begin position="1"/>
        <end position="37"/>
    </location>
</feature>
<evidence type="ECO:0000256" key="2">
    <source>
        <dbReference type="ARBA" id="ARBA00009533"/>
    </source>
</evidence>
<feature type="non-terminal residue" evidence="9">
    <location>
        <position position="1"/>
    </location>
</feature>
<dbReference type="Gene3D" id="3.40.640.10">
    <property type="entry name" value="Type I PLP-dependent aspartate aminotransferase-like (Major domain)"/>
    <property type="match status" value="1"/>
</dbReference>
<dbReference type="InterPro" id="IPR015424">
    <property type="entry name" value="PyrdxlP-dep_Trfase"/>
</dbReference>
<feature type="modified residue" description="N6-(pyridoxal phosphate)lysine" evidence="6">
    <location>
        <position position="345"/>
    </location>
</feature>
<dbReference type="GO" id="GO:0046189">
    <property type="term" value="P:phenol-containing compound biosynthetic process"/>
    <property type="evidence" value="ECO:0007669"/>
    <property type="project" value="UniProtKB-ARBA"/>
</dbReference>
<proteinExistence type="inferred from homology"/>
<dbReference type="PANTHER" id="PTHR11999">
    <property type="entry name" value="GROUP II PYRIDOXAL-5-PHOSPHATE DECARBOXYLASE"/>
    <property type="match status" value="1"/>
</dbReference>
<sequence>MAPTTQCMYMKKNKNNAGKNGGGVEKGGTTMPEEQGTTTTTQLLLDADEFRRQGHQVVNFIADYYARMDQYPVHPSVTPGFLRRKLPQDAPSRPKPDAFAAALRDVRDLILPGMTHWQSPRHFAHFPASSSVVGALGEALTAGINVVPFTWAASPAATELEMVVVDWLGKALHLPESFLFSGGGGGTLLGTSCEAILCTLVAARDRKLAELGDSKRIGDLVVYCSDQTHFAFSKAARIAGIPRENIREIATCRDEMFALSPAKLRDAMQADADAGLVPLFVCATVGTTQTAAVDPVRDLCAVAAAHSVWVHVDAAYAGSALVCPEFAHAIDGAEAVDSFSMNAHKWLLANNDCCALWVKKPSLLVAALGTEPEYILKAAEEDHDVVDYKDWSVALTRRFRALKLWLVLRCYGVDGLRDHVRAHVRMAAIFEDMVNLDPRFEVVVARQFALVCFRLRPPADDEKKANDLNRRLLQLVNAAGSAAPYMSAANVAGIYMLRCAVGSTLTEERHVRDAWKLVQEQAASLLSQY</sequence>
<evidence type="ECO:0000256" key="3">
    <source>
        <dbReference type="ARBA" id="ARBA00022793"/>
    </source>
</evidence>
<dbReference type="InterPro" id="IPR015421">
    <property type="entry name" value="PyrdxlP-dep_Trfase_major"/>
</dbReference>
<comment type="cofactor">
    <cofactor evidence="1 6 7">
        <name>pyridoxal 5'-phosphate</name>
        <dbReference type="ChEBI" id="CHEBI:597326"/>
    </cofactor>
</comment>
<dbReference type="PANTHER" id="PTHR11999:SF96">
    <property type="entry name" value="TYROSINE DECARBOXYLASE"/>
    <property type="match status" value="1"/>
</dbReference>
<evidence type="ECO:0000256" key="7">
    <source>
        <dbReference type="RuleBase" id="RU000382"/>
    </source>
</evidence>
<comment type="caution">
    <text evidence="9">The sequence shown here is derived from an EMBL/GenBank/DDBJ whole genome shotgun (WGS) entry which is preliminary data.</text>
</comment>
<gene>
    <name evidence="9" type="ORF">EJB05_46997</name>
</gene>
<keyword evidence="3" id="KW-0210">Decarboxylase</keyword>
<evidence type="ECO:0000256" key="6">
    <source>
        <dbReference type="PIRSR" id="PIRSR602129-50"/>
    </source>
</evidence>
<evidence type="ECO:0000256" key="5">
    <source>
        <dbReference type="ARBA" id="ARBA00023239"/>
    </source>
</evidence>
<evidence type="ECO:0000256" key="4">
    <source>
        <dbReference type="ARBA" id="ARBA00022898"/>
    </source>
</evidence>
<dbReference type="Gene3D" id="3.90.1150.10">
    <property type="entry name" value="Aspartate Aminotransferase, domain 1"/>
    <property type="match status" value="1"/>
</dbReference>
<dbReference type="OrthoDB" id="639767at2759"/>
<dbReference type="GO" id="GO:0016831">
    <property type="term" value="F:carboxy-lyase activity"/>
    <property type="evidence" value="ECO:0007669"/>
    <property type="project" value="UniProtKB-KW"/>
</dbReference>
<accession>A0A5J9T6D2</accession>
<keyword evidence="10" id="KW-1185">Reference proteome</keyword>
<dbReference type="GO" id="GO:0030170">
    <property type="term" value="F:pyridoxal phosphate binding"/>
    <property type="evidence" value="ECO:0007669"/>
    <property type="project" value="InterPro"/>
</dbReference>
<evidence type="ECO:0000313" key="9">
    <source>
        <dbReference type="EMBL" id="TVU06960.1"/>
    </source>
</evidence>
<dbReference type="Pfam" id="PF00282">
    <property type="entry name" value="Pyridoxal_deC"/>
    <property type="match status" value="1"/>
</dbReference>
<feature type="compositionally biased region" description="Low complexity" evidence="8">
    <location>
        <begin position="27"/>
        <end position="37"/>
    </location>
</feature>